<proteinExistence type="predicted"/>
<feature type="compositionally biased region" description="Acidic residues" evidence="1">
    <location>
        <begin position="25"/>
        <end position="34"/>
    </location>
</feature>
<comment type="caution">
    <text evidence="2">The sequence shown here is derived from an EMBL/GenBank/DDBJ whole genome shotgun (WGS) entry which is preliminary data.</text>
</comment>
<evidence type="ECO:0000313" key="2">
    <source>
        <dbReference type="EMBL" id="PNP42875.1"/>
    </source>
</evidence>
<reference evidence="2 3" key="1">
    <citation type="submission" date="2017-02" db="EMBL/GenBank/DDBJ databases">
        <title>Genomes of Trichoderma spp. with biocontrol activity.</title>
        <authorList>
            <person name="Gardiner D."/>
            <person name="Kazan K."/>
            <person name="Vos C."/>
            <person name="Harvey P."/>
        </authorList>
    </citation>
    <scope>NUCLEOTIDE SEQUENCE [LARGE SCALE GENOMIC DNA]</scope>
    <source>
        <strain evidence="2 3">A5MH</strain>
    </source>
</reference>
<dbReference type="AlphaFoldDB" id="A0A2K0TBI1"/>
<dbReference type="Proteomes" id="UP000236546">
    <property type="component" value="Unassembled WGS sequence"/>
</dbReference>
<feature type="region of interest" description="Disordered" evidence="1">
    <location>
        <begin position="1"/>
        <end position="34"/>
    </location>
</feature>
<name>A0A2K0TBI1_9HYPO</name>
<dbReference type="EMBL" id="MTYH01000050">
    <property type="protein sequence ID" value="PNP42875.1"/>
    <property type="molecule type" value="Genomic_DNA"/>
</dbReference>
<feature type="compositionally biased region" description="Basic and acidic residues" evidence="1">
    <location>
        <begin position="1"/>
        <end position="10"/>
    </location>
</feature>
<protein>
    <submittedName>
        <fullName evidence="2">Uncharacterized protein</fullName>
    </submittedName>
</protein>
<evidence type="ECO:0000256" key="1">
    <source>
        <dbReference type="SAM" id="MobiDB-lite"/>
    </source>
</evidence>
<feature type="region of interest" description="Disordered" evidence="1">
    <location>
        <begin position="114"/>
        <end position="135"/>
    </location>
</feature>
<sequence length="135" mass="15505">MERDRDRAEAEELTAYNDEQQREEQSDEEEEWKDFEDSCVVFPKPKKGVNCDSEVEQTHWLNLLTKLRSSKYLYVLLHTEHPPADSEGRYTKRGRFSETYGHLAVASLDASLQSPALPTNSSIPEAQHNRPPAVT</sequence>
<gene>
    <name evidence="2" type="ORF">TGAMA5MH_05621</name>
</gene>
<organism evidence="2 3">
    <name type="scientific">Trichoderma gamsii</name>
    <dbReference type="NCBI Taxonomy" id="398673"/>
    <lineage>
        <taxon>Eukaryota</taxon>
        <taxon>Fungi</taxon>
        <taxon>Dikarya</taxon>
        <taxon>Ascomycota</taxon>
        <taxon>Pezizomycotina</taxon>
        <taxon>Sordariomycetes</taxon>
        <taxon>Hypocreomycetidae</taxon>
        <taxon>Hypocreales</taxon>
        <taxon>Hypocreaceae</taxon>
        <taxon>Trichoderma</taxon>
    </lineage>
</organism>
<feature type="compositionally biased region" description="Polar residues" evidence="1">
    <location>
        <begin position="114"/>
        <end position="124"/>
    </location>
</feature>
<accession>A0A2K0TBI1</accession>
<evidence type="ECO:0000313" key="3">
    <source>
        <dbReference type="Proteomes" id="UP000236546"/>
    </source>
</evidence>